<evidence type="ECO:0000256" key="1">
    <source>
        <dbReference type="SAM" id="Phobius"/>
    </source>
</evidence>
<proteinExistence type="predicted"/>
<name>A0ABV2L1G7_9HYPH</name>
<gene>
    <name evidence="2" type="ORF">ABID43_001183</name>
</gene>
<reference evidence="2 3" key="1">
    <citation type="submission" date="2024-06" db="EMBL/GenBank/DDBJ databases">
        <title>Genomic Encyclopedia of Type Strains, Phase IV (KMG-IV): sequencing the most valuable type-strain genomes for metagenomic binning, comparative biology and taxonomic classification.</title>
        <authorList>
            <person name="Goeker M."/>
        </authorList>
    </citation>
    <scope>NUCLEOTIDE SEQUENCE [LARGE SCALE GENOMIC DNA]</scope>
    <source>
        <strain evidence="2 3">DSM 21331</strain>
    </source>
</reference>
<sequence>MIRMPTRRDVFLCWLLFTIAMAVVGWLLRASLPSALAWLNGALGADTVTVAMVATWCVGAFFAYRPLLRAFLAKRRRAAVRQ</sequence>
<keyword evidence="1" id="KW-0812">Transmembrane</keyword>
<comment type="caution">
    <text evidence="2">The sequence shown here is derived from an EMBL/GenBank/DDBJ whole genome shotgun (WGS) entry which is preliminary data.</text>
</comment>
<protein>
    <submittedName>
        <fullName evidence="2">Uncharacterized protein</fullName>
    </submittedName>
</protein>
<dbReference type="EMBL" id="JBEPMM010000002">
    <property type="protein sequence ID" value="MET3691658.1"/>
    <property type="molecule type" value="Genomic_DNA"/>
</dbReference>
<evidence type="ECO:0000313" key="2">
    <source>
        <dbReference type="EMBL" id="MET3691658.1"/>
    </source>
</evidence>
<keyword evidence="1" id="KW-0472">Membrane</keyword>
<accession>A0ABV2L1G7</accession>
<dbReference type="Proteomes" id="UP001549145">
    <property type="component" value="Unassembled WGS sequence"/>
</dbReference>
<keyword evidence="1" id="KW-1133">Transmembrane helix</keyword>
<organism evidence="2 3">
    <name type="scientific">Methylobacterium goesingense</name>
    <dbReference type="NCBI Taxonomy" id="243690"/>
    <lineage>
        <taxon>Bacteria</taxon>
        <taxon>Pseudomonadati</taxon>
        <taxon>Pseudomonadota</taxon>
        <taxon>Alphaproteobacteria</taxon>
        <taxon>Hyphomicrobiales</taxon>
        <taxon>Methylobacteriaceae</taxon>
        <taxon>Methylobacterium</taxon>
    </lineage>
</organism>
<evidence type="ECO:0000313" key="3">
    <source>
        <dbReference type="Proteomes" id="UP001549145"/>
    </source>
</evidence>
<feature type="transmembrane region" description="Helical" evidence="1">
    <location>
        <begin position="47"/>
        <end position="67"/>
    </location>
</feature>
<keyword evidence="3" id="KW-1185">Reference proteome</keyword>